<feature type="transmembrane region" description="Helical" evidence="7">
    <location>
        <begin position="163"/>
        <end position="183"/>
    </location>
</feature>
<evidence type="ECO:0000259" key="8">
    <source>
        <dbReference type="PROSITE" id="PS50850"/>
    </source>
</evidence>
<feature type="transmembrane region" description="Helical" evidence="7">
    <location>
        <begin position="353"/>
        <end position="379"/>
    </location>
</feature>
<dbReference type="PANTHER" id="PTHR42718:SF46">
    <property type="entry name" value="BLR6921 PROTEIN"/>
    <property type="match status" value="1"/>
</dbReference>
<dbReference type="InterPro" id="IPR011701">
    <property type="entry name" value="MFS"/>
</dbReference>
<dbReference type="SUPFAM" id="SSF103473">
    <property type="entry name" value="MFS general substrate transporter"/>
    <property type="match status" value="1"/>
</dbReference>
<comment type="subcellular location">
    <subcellularLocation>
        <location evidence="1">Cell membrane</location>
        <topology evidence="1">Multi-pass membrane protein</topology>
    </subcellularLocation>
</comment>
<dbReference type="Gene3D" id="1.20.1720.10">
    <property type="entry name" value="Multidrug resistance protein D"/>
    <property type="match status" value="1"/>
</dbReference>
<feature type="transmembrane region" description="Helical" evidence="7">
    <location>
        <begin position="439"/>
        <end position="459"/>
    </location>
</feature>
<dbReference type="InterPro" id="IPR020846">
    <property type="entry name" value="MFS_dom"/>
</dbReference>
<dbReference type="InterPro" id="IPR036259">
    <property type="entry name" value="MFS_trans_sf"/>
</dbReference>
<feature type="transmembrane region" description="Helical" evidence="7">
    <location>
        <begin position="328"/>
        <end position="347"/>
    </location>
</feature>
<feature type="transmembrane region" description="Helical" evidence="7">
    <location>
        <begin position="220"/>
        <end position="243"/>
    </location>
</feature>
<feature type="transmembrane region" description="Helical" evidence="7">
    <location>
        <begin position="47"/>
        <end position="66"/>
    </location>
</feature>
<evidence type="ECO:0000256" key="4">
    <source>
        <dbReference type="ARBA" id="ARBA00022692"/>
    </source>
</evidence>
<dbReference type="Pfam" id="PF07690">
    <property type="entry name" value="MFS_1"/>
    <property type="match status" value="1"/>
</dbReference>
<dbReference type="GO" id="GO:0022857">
    <property type="term" value="F:transmembrane transporter activity"/>
    <property type="evidence" value="ECO:0007669"/>
    <property type="project" value="InterPro"/>
</dbReference>
<evidence type="ECO:0000256" key="2">
    <source>
        <dbReference type="ARBA" id="ARBA00022448"/>
    </source>
</evidence>
<feature type="transmembrane region" description="Helical" evidence="7">
    <location>
        <begin position="294"/>
        <end position="316"/>
    </location>
</feature>
<dbReference type="Proteomes" id="UP000321296">
    <property type="component" value="Chromosome"/>
</dbReference>
<dbReference type="KEGG" id="lpse:FGL85_10540"/>
<evidence type="ECO:0000256" key="6">
    <source>
        <dbReference type="ARBA" id="ARBA00023136"/>
    </source>
</evidence>
<accession>A0A5B8T3N5</accession>
<evidence type="ECO:0000256" key="5">
    <source>
        <dbReference type="ARBA" id="ARBA00022989"/>
    </source>
</evidence>
<evidence type="ECO:0000256" key="7">
    <source>
        <dbReference type="SAM" id="Phobius"/>
    </source>
</evidence>
<keyword evidence="4 7" id="KW-0812">Transmembrane</keyword>
<proteinExistence type="predicted"/>
<dbReference type="Gene3D" id="1.20.1250.20">
    <property type="entry name" value="MFS general substrate transporter like domains"/>
    <property type="match status" value="1"/>
</dbReference>
<dbReference type="PRINTS" id="PR01036">
    <property type="entry name" value="TCRTETB"/>
</dbReference>
<feature type="transmembrane region" description="Helical" evidence="7">
    <location>
        <begin position="400"/>
        <end position="419"/>
    </location>
</feature>
<keyword evidence="3" id="KW-1003">Cell membrane</keyword>
<gene>
    <name evidence="9" type="ORF">FGL85_10540</name>
</gene>
<feature type="transmembrane region" description="Helical" evidence="7">
    <location>
        <begin position="7"/>
        <end position="27"/>
    </location>
</feature>
<reference evidence="9 10" key="1">
    <citation type="submission" date="2019-06" db="EMBL/GenBank/DDBJ databases">
        <title>Genome analyses of bacteria isolated from kimchi.</title>
        <authorList>
            <person name="Lee S."/>
            <person name="Ahn S."/>
            <person name="Roh S."/>
        </authorList>
    </citation>
    <scope>NUCLEOTIDE SEQUENCE [LARGE SCALE GENOMIC DNA]</scope>
    <source>
        <strain evidence="9 10">CBA3630</strain>
    </source>
</reference>
<feature type="domain" description="Major facilitator superfamily (MFS) profile" evidence="8">
    <location>
        <begin position="9"/>
        <end position="466"/>
    </location>
</feature>
<keyword evidence="6 7" id="KW-0472">Membrane</keyword>
<keyword evidence="2" id="KW-0813">Transport</keyword>
<feature type="transmembrane region" description="Helical" evidence="7">
    <location>
        <begin position="78"/>
        <end position="101"/>
    </location>
</feature>
<dbReference type="CDD" id="cd17321">
    <property type="entry name" value="MFS_MMR_MDR_like"/>
    <property type="match status" value="1"/>
</dbReference>
<dbReference type="PANTHER" id="PTHR42718">
    <property type="entry name" value="MAJOR FACILITATOR SUPERFAMILY MULTIDRUG TRANSPORTER MFSC"/>
    <property type="match status" value="1"/>
</dbReference>
<evidence type="ECO:0000313" key="10">
    <source>
        <dbReference type="Proteomes" id="UP000321296"/>
    </source>
</evidence>
<sequence length="469" mass="51290">MFEKQKIPALVSIGLFTFMSTLDGSIVNVALPTIARELAIPLSQATWVVTIYLVIISGLIVLFGRLGDLLGKTTIFRYGMMIFTIGSLLSGINLGLPFLLFARSFQAIGASMTMSNSFGITSTLFPPNQRARAMSIIAMFVSLGSIAGPAIGGLILSIANWSYIFWINVPIGAIAFWVGNRYLPKEKPLGTLSEVDWLGACQLLMTMLLFFLGMNSGQSIGWHHILVWLLLLLSGLTFASFIWQEKHSPSPLLNLHIFDNHTFGVSVVLSAMFFTVNAYVNILTPFYLQNFRGWSAGMAGIIMMSIPASMFVFAPISGILSDRYNKEIITLIGISGLIVSQIGFLIFGQATPIWLIVTILLFTGMSAGIFQSPNSALVMASVNKQYLGIAGSINALGRNVAFVFGNIFATTILFLLMSRQAGHRVATYDPQHPSLFMTAMHNSLYFSLTLAIVAWLLTAKRLFQTKKSS</sequence>
<name>A0A5B8T3N5_LEUPS</name>
<evidence type="ECO:0000256" key="3">
    <source>
        <dbReference type="ARBA" id="ARBA00022475"/>
    </source>
</evidence>
<evidence type="ECO:0000256" key="1">
    <source>
        <dbReference type="ARBA" id="ARBA00004651"/>
    </source>
</evidence>
<dbReference type="GO" id="GO:0005886">
    <property type="term" value="C:plasma membrane"/>
    <property type="evidence" value="ECO:0007669"/>
    <property type="project" value="UniProtKB-SubCell"/>
</dbReference>
<feature type="transmembrane region" description="Helical" evidence="7">
    <location>
        <begin position="137"/>
        <end position="157"/>
    </location>
</feature>
<feature type="transmembrane region" description="Helical" evidence="7">
    <location>
        <begin position="263"/>
        <end position="288"/>
    </location>
</feature>
<keyword evidence="5 7" id="KW-1133">Transmembrane helix</keyword>
<evidence type="ECO:0000313" key="9">
    <source>
        <dbReference type="EMBL" id="QEA42917.1"/>
    </source>
</evidence>
<organism evidence="9 10">
    <name type="scientific">Leuconostoc pseudomesenteroides</name>
    <dbReference type="NCBI Taxonomy" id="33968"/>
    <lineage>
        <taxon>Bacteria</taxon>
        <taxon>Bacillati</taxon>
        <taxon>Bacillota</taxon>
        <taxon>Bacilli</taxon>
        <taxon>Lactobacillales</taxon>
        <taxon>Lactobacillaceae</taxon>
        <taxon>Leuconostoc</taxon>
    </lineage>
</organism>
<dbReference type="EMBL" id="CP042383">
    <property type="protein sequence ID" value="QEA42917.1"/>
    <property type="molecule type" value="Genomic_DNA"/>
</dbReference>
<dbReference type="AlphaFoldDB" id="A0A5B8T3N5"/>
<dbReference type="RefSeq" id="WP_147651939.1">
    <property type="nucleotide sequence ID" value="NZ_CP042383.1"/>
</dbReference>
<protein>
    <submittedName>
        <fullName evidence="9">MFS transporter</fullName>
    </submittedName>
</protein>
<dbReference type="PROSITE" id="PS50850">
    <property type="entry name" value="MFS"/>
    <property type="match status" value="1"/>
</dbReference>